<protein>
    <submittedName>
        <fullName evidence="2">SET domain-containing protein</fullName>
    </submittedName>
</protein>
<dbReference type="PANTHER" id="PTHR13271">
    <property type="entry name" value="UNCHARACTERIZED PUTATIVE METHYLTRANSFERASE"/>
    <property type="match status" value="1"/>
</dbReference>
<dbReference type="Gene3D" id="3.90.1410.10">
    <property type="entry name" value="set domain protein methyltransferase, domain 1"/>
    <property type="match status" value="1"/>
</dbReference>
<dbReference type="InterPro" id="IPR050600">
    <property type="entry name" value="SETD3_SETD6_MTase"/>
</dbReference>
<evidence type="ECO:0000259" key="1">
    <source>
        <dbReference type="PROSITE" id="PS50280"/>
    </source>
</evidence>
<dbReference type="OrthoDB" id="341421at2759"/>
<evidence type="ECO:0000313" key="3">
    <source>
        <dbReference type="Proteomes" id="UP000799421"/>
    </source>
</evidence>
<dbReference type="Proteomes" id="UP000799421">
    <property type="component" value="Unassembled WGS sequence"/>
</dbReference>
<dbReference type="PANTHER" id="PTHR13271:SF137">
    <property type="entry name" value="SET DOMAIN-CONTAINING PROTEIN"/>
    <property type="match status" value="1"/>
</dbReference>
<dbReference type="EMBL" id="MU005972">
    <property type="protein sequence ID" value="KAF2861513.1"/>
    <property type="molecule type" value="Genomic_DNA"/>
</dbReference>
<gene>
    <name evidence="2" type="ORF">K470DRAFT_245444</name>
</gene>
<proteinExistence type="predicted"/>
<dbReference type="SUPFAM" id="SSF82199">
    <property type="entry name" value="SET domain"/>
    <property type="match status" value="1"/>
</dbReference>
<keyword evidence="3" id="KW-1185">Reference proteome</keyword>
<organism evidence="2 3">
    <name type="scientific">Piedraia hortae CBS 480.64</name>
    <dbReference type="NCBI Taxonomy" id="1314780"/>
    <lineage>
        <taxon>Eukaryota</taxon>
        <taxon>Fungi</taxon>
        <taxon>Dikarya</taxon>
        <taxon>Ascomycota</taxon>
        <taxon>Pezizomycotina</taxon>
        <taxon>Dothideomycetes</taxon>
        <taxon>Dothideomycetidae</taxon>
        <taxon>Capnodiales</taxon>
        <taxon>Piedraiaceae</taxon>
        <taxon>Piedraia</taxon>
    </lineage>
</organism>
<dbReference type="InterPro" id="IPR001214">
    <property type="entry name" value="SET_dom"/>
</dbReference>
<feature type="domain" description="SET" evidence="1">
    <location>
        <begin position="14"/>
        <end position="211"/>
    </location>
</feature>
<dbReference type="GO" id="GO:0016279">
    <property type="term" value="F:protein-lysine N-methyltransferase activity"/>
    <property type="evidence" value="ECO:0007669"/>
    <property type="project" value="TreeGrafter"/>
</dbReference>
<accession>A0A6A7C2C2</accession>
<evidence type="ECO:0000313" key="2">
    <source>
        <dbReference type="EMBL" id="KAF2861513.1"/>
    </source>
</evidence>
<sequence>MDIHKEFLAWASAQSVKLHAVHPEHIPDHGIGLVTTGPIKKGDQILHVPSSAMFSSQKPLAKEASPQAQLAASIIISPPDEAWTRTWPAKANLLASLPLFWLAEGQEQLPDATRAVLQRQQRGYERDTKDAAAAGIDVLNNDWDYAWAIVNTRSFHLGKKDMVLCPVTDYINHSPAGQTPSAVAVSQGKDGYRVLATRDYDVGEEVLATYGSHSNDFLLVHYGFIIPSGSYDDNVVLDQFLLPHLRSETRDALQMVGFLGSYVLLPTTEMRWELCFRAQVALRAELSKNDEEWGHFMQTGEDLNAALESKVVKFAKHLTTDFVKHGWEKVSMLESKGAREIVIERWKQILTILTRWTGD</sequence>
<reference evidence="2" key="1">
    <citation type="journal article" date="2020" name="Stud. Mycol.">
        <title>101 Dothideomycetes genomes: a test case for predicting lifestyles and emergence of pathogens.</title>
        <authorList>
            <person name="Haridas S."/>
            <person name="Albert R."/>
            <person name="Binder M."/>
            <person name="Bloem J."/>
            <person name="Labutti K."/>
            <person name="Salamov A."/>
            <person name="Andreopoulos B."/>
            <person name="Baker S."/>
            <person name="Barry K."/>
            <person name="Bills G."/>
            <person name="Bluhm B."/>
            <person name="Cannon C."/>
            <person name="Castanera R."/>
            <person name="Culley D."/>
            <person name="Daum C."/>
            <person name="Ezra D."/>
            <person name="Gonzalez J."/>
            <person name="Henrissat B."/>
            <person name="Kuo A."/>
            <person name="Liang C."/>
            <person name="Lipzen A."/>
            <person name="Lutzoni F."/>
            <person name="Magnuson J."/>
            <person name="Mondo S."/>
            <person name="Nolan M."/>
            <person name="Ohm R."/>
            <person name="Pangilinan J."/>
            <person name="Park H.-J."/>
            <person name="Ramirez L."/>
            <person name="Alfaro M."/>
            <person name="Sun H."/>
            <person name="Tritt A."/>
            <person name="Yoshinaga Y."/>
            <person name="Zwiers L.-H."/>
            <person name="Turgeon B."/>
            <person name="Goodwin S."/>
            <person name="Spatafora J."/>
            <person name="Crous P."/>
            <person name="Grigoriev I."/>
        </authorList>
    </citation>
    <scope>NUCLEOTIDE SEQUENCE</scope>
    <source>
        <strain evidence="2">CBS 480.64</strain>
    </source>
</reference>
<name>A0A6A7C2C2_9PEZI</name>
<dbReference type="Pfam" id="PF00856">
    <property type="entry name" value="SET"/>
    <property type="match status" value="1"/>
</dbReference>
<dbReference type="PROSITE" id="PS50280">
    <property type="entry name" value="SET"/>
    <property type="match status" value="1"/>
</dbReference>
<dbReference type="AlphaFoldDB" id="A0A6A7C2C2"/>
<dbReference type="InterPro" id="IPR046341">
    <property type="entry name" value="SET_dom_sf"/>
</dbReference>